<feature type="transmembrane region" description="Helical" evidence="1">
    <location>
        <begin position="34"/>
        <end position="62"/>
    </location>
</feature>
<keyword evidence="1" id="KW-0472">Membrane</keyword>
<evidence type="ECO:0000256" key="1">
    <source>
        <dbReference type="SAM" id="Phobius"/>
    </source>
</evidence>
<proteinExistence type="predicted"/>
<keyword evidence="1" id="KW-1133">Transmembrane helix</keyword>
<keyword evidence="4" id="KW-1185">Reference proteome</keyword>
<sequence>MTESTTKPPTQFHFPFLLLHQPHAFKRSMLDISFTFPTSCFALLLLLFLLAYNGFTVFWVHIPFLLEKSPPSKPIVFPPVMSEPSEESVPNLSSSVLFAFNEDNSANFSKIQLPTSQNSSFPTIPSEKFLFNRSRRTRRHKRGLRSLRSEAQASLFQTRIKLFFAGSSSSSSSSCKIKFFMTWIASLESFGDIQLSAIESLFKSHPNACLVIVSKSMDSHGGTQILKPFFTNGLRVTAIAPDFDYIFKDTHAESWYNSLKEGNVNPGEISLGQNLSNLLRLALLYKFGGIYMDADVIVLKSLSKLRNTIGAQNLDAKTGKWSRLNNALLIFDKNHPLLFKFIEEFALTFNGNKWGHNGPYLVSRVVSRVSEKKGFNFTVMPPSAFYPVDWRSIASLFQRPGDDELQSKWLVKKLEQINKESFAVHLWNKRSRNLEVEKGSIVDSIISRSCIFCNS</sequence>
<dbReference type="InterPro" id="IPR044789">
    <property type="entry name" value="Put_A1-4-GlycosylTfrase_plant"/>
</dbReference>
<reference evidence="3" key="1">
    <citation type="submission" date="2023-10" db="EMBL/GenBank/DDBJ databases">
        <title>Chromosome-level genome of the transformable northern wattle, Acacia crassicarpa.</title>
        <authorList>
            <person name="Massaro I."/>
            <person name="Sinha N.R."/>
            <person name="Poethig S."/>
            <person name="Leichty A.R."/>
        </authorList>
    </citation>
    <scope>NUCLEOTIDE SEQUENCE</scope>
    <source>
        <strain evidence="3">Acra3RX</strain>
        <tissue evidence="3">Leaf</tissue>
    </source>
</reference>
<dbReference type="SUPFAM" id="SSF53448">
    <property type="entry name" value="Nucleotide-diphospho-sugar transferases"/>
    <property type="match status" value="1"/>
</dbReference>
<accession>A0AAE1MKT3</accession>
<dbReference type="EMBL" id="JAWXYG010000005">
    <property type="protein sequence ID" value="KAK4271507.1"/>
    <property type="molecule type" value="Genomic_DNA"/>
</dbReference>
<organism evidence="3 4">
    <name type="scientific">Acacia crassicarpa</name>
    <name type="common">northern wattle</name>
    <dbReference type="NCBI Taxonomy" id="499986"/>
    <lineage>
        <taxon>Eukaryota</taxon>
        <taxon>Viridiplantae</taxon>
        <taxon>Streptophyta</taxon>
        <taxon>Embryophyta</taxon>
        <taxon>Tracheophyta</taxon>
        <taxon>Spermatophyta</taxon>
        <taxon>Magnoliopsida</taxon>
        <taxon>eudicotyledons</taxon>
        <taxon>Gunneridae</taxon>
        <taxon>Pentapetalae</taxon>
        <taxon>rosids</taxon>
        <taxon>fabids</taxon>
        <taxon>Fabales</taxon>
        <taxon>Fabaceae</taxon>
        <taxon>Caesalpinioideae</taxon>
        <taxon>mimosoid clade</taxon>
        <taxon>Acacieae</taxon>
        <taxon>Acacia</taxon>
    </lineage>
</organism>
<dbReference type="InterPro" id="IPR007652">
    <property type="entry name" value="A1-4-GlycosylTfrase_dom"/>
</dbReference>
<gene>
    <name evidence="3" type="ORF">QN277_020193</name>
</gene>
<dbReference type="Pfam" id="PF04572">
    <property type="entry name" value="Gb3_synth"/>
    <property type="match status" value="1"/>
</dbReference>
<keyword evidence="1" id="KW-0812">Transmembrane</keyword>
<dbReference type="Proteomes" id="UP001293593">
    <property type="component" value="Unassembled WGS sequence"/>
</dbReference>
<dbReference type="InterPro" id="IPR029044">
    <property type="entry name" value="Nucleotide-diphossugar_trans"/>
</dbReference>
<dbReference type="InterPro" id="IPR007577">
    <property type="entry name" value="GlycoTrfase_DXD_sugar-bd_CS"/>
</dbReference>
<name>A0AAE1MKT3_9FABA</name>
<dbReference type="Gene3D" id="3.90.550.20">
    <property type="match status" value="1"/>
</dbReference>
<dbReference type="PANTHER" id="PTHR46781:SF5">
    <property type="entry name" value="ALPHA 1,4-GLYCOSYLTRANSFERASE FAMILY PROTEIN"/>
    <property type="match status" value="1"/>
</dbReference>
<evidence type="ECO:0000259" key="2">
    <source>
        <dbReference type="Pfam" id="PF04572"/>
    </source>
</evidence>
<dbReference type="Pfam" id="PF04488">
    <property type="entry name" value="Gly_transf_sug"/>
    <property type="match status" value="1"/>
</dbReference>
<dbReference type="AlphaFoldDB" id="A0AAE1MKT3"/>
<dbReference type="PANTHER" id="PTHR46781">
    <property type="entry name" value="ALPHA 1,4-GLYCOSYLTRANSFERASE FAMILY PROTEIN"/>
    <property type="match status" value="1"/>
</dbReference>
<protein>
    <recommendedName>
        <fullName evidence="2">Alpha 1,4-glycosyltransferase domain-containing protein</fullName>
    </recommendedName>
</protein>
<feature type="domain" description="Alpha 1,4-glycosyltransferase" evidence="2">
    <location>
        <begin position="331"/>
        <end position="454"/>
    </location>
</feature>
<evidence type="ECO:0000313" key="3">
    <source>
        <dbReference type="EMBL" id="KAK4271507.1"/>
    </source>
</evidence>
<evidence type="ECO:0000313" key="4">
    <source>
        <dbReference type="Proteomes" id="UP001293593"/>
    </source>
</evidence>
<comment type="caution">
    <text evidence="3">The sequence shown here is derived from an EMBL/GenBank/DDBJ whole genome shotgun (WGS) entry which is preliminary data.</text>
</comment>